<dbReference type="Proteomes" id="UP000315280">
    <property type="component" value="Segment"/>
</dbReference>
<feature type="region of interest" description="Disordered" evidence="1">
    <location>
        <begin position="185"/>
        <end position="205"/>
    </location>
</feature>
<gene>
    <name evidence="2" type="primary">19</name>
    <name evidence="2" type="ORF">SEA_FUZZBUSTER_19</name>
</gene>
<sequence>MTEERKIYTCLTCDGDIRARFDGPVPVSELGKPYYEHVVGGEAIALDHDPVRKPRETPPKTDVQTEFERAALHLAKAANLRDQRVHGTMPWQELDAATRNEYYREAQFNVGALGLLGWAPLHPFGALYLQDPRDTLKMLRETLCEAQSAIWWFEEGTKPDDDTPAAIAHVERIGRIIAEIDRQRPLGTDGKHGNLHTPTCGCEDR</sequence>
<evidence type="ECO:0000313" key="2">
    <source>
        <dbReference type="EMBL" id="QDP45503.1"/>
    </source>
</evidence>
<organism evidence="2 3">
    <name type="scientific">Microbacterium phage FuzzBuster</name>
    <dbReference type="NCBI Taxonomy" id="2590935"/>
    <lineage>
        <taxon>Viruses</taxon>
        <taxon>Duplodnaviria</taxon>
        <taxon>Heunggongvirae</taxon>
        <taxon>Uroviricota</taxon>
        <taxon>Caudoviricetes</taxon>
        <taxon>Hodgkinviridae</taxon>
        <taxon>Fuzzbustervirus</taxon>
        <taxon>Fuzzbustervirus fuzzbuster</taxon>
    </lineage>
</organism>
<name>A0A516KUZ1_9CAUD</name>
<reference evidence="2 3" key="1">
    <citation type="submission" date="2019-06" db="EMBL/GenBank/DDBJ databases">
        <authorList>
            <person name="Austin C.R."/>
            <person name="Baumgardner C.A."/>
            <person name="Baysinger H.J."/>
            <person name="David A.M."/>
            <person name="Folse N.B."/>
            <person name="Gammon C.A."/>
            <person name="Garcia V.M."/>
            <person name="Gobble C.S."/>
            <person name="Herold B.N."/>
            <person name="Huamancondor M.S."/>
            <person name="Matheson G.R."/>
            <person name="Mondragon I."/>
            <person name="Nemes S.A."/>
            <person name="Neri L.M."/>
            <person name="Renaud V.D."/>
            <person name="Rigsbee E.A."/>
            <person name="Rockette B.M."/>
            <person name="Santiago M.R."/>
            <person name="Savage M.D."/>
            <person name="Simpson J.M."/>
            <person name="Slentz J.N."/>
            <person name="Spencer B.G."/>
            <person name="White D.J."/>
            <person name="Yarboro C.B."/>
            <person name="Anderson E.L."/>
            <person name="Wallen J.R."/>
            <person name="Gainey M.D."/>
            <person name="Garlena R.A."/>
            <person name="Russell D.A."/>
            <person name="Pope W.H."/>
            <person name="Jacobs-Sera D."/>
            <person name="Hatfull G.F."/>
        </authorList>
    </citation>
    <scope>NUCLEOTIDE SEQUENCE [LARGE SCALE GENOMIC DNA]</scope>
</reference>
<accession>A0A516KUZ1</accession>
<evidence type="ECO:0000256" key="1">
    <source>
        <dbReference type="SAM" id="MobiDB-lite"/>
    </source>
</evidence>
<evidence type="ECO:0000313" key="3">
    <source>
        <dbReference type="Proteomes" id="UP000315280"/>
    </source>
</evidence>
<protein>
    <submittedName>
        <fullName evidence="2">Uncharacterized protein</fullName>
    </submittedName>
</protein>
<keyword evidence="3" id="KW-1185">Reference proteome</keyword>
<dbReference type="EMBL" id="MN062720">
    <property type="protein sequence ID" value="QDP45503.1"/>
    <property type="molecule type" value="Genomic_DNA"/>
</dbReference>
<proteinExistence type="predicted"/>